<name>A0A2I0WKQ5_9ASPA</name>
<reference evidence="3 4" key="1">
    <citation type="journal article" date="2016" name="Sci. Rep.">
        <title>The Dendrobium catenatum Lindl. genome sequence provides insights into polysaccharide synthase, floral development and adaptive evolution.</title>
        <authorList>
            <person name="Zhang G.Q."/>
            <person name="Xu Q."/>
            <person name="Bian C."/>
            <person name="Tsai W.C."/>
            <person name="Yeh C.M."/>
            <person name="Liu K.W."/>
            <person name="Yoshida K."/>
            <person name="Zhang L.S."/>
            <person name="Chang S.B."/>
            <person name="Chen F."/>
            <person name="Shi Y."/>
            <person name="Su Y.Y."/>
            <person name="Zhang Y.Q."/>
            <person name="Chen L.J."/>
            <person name="Yin Y."/>
            <person name="Lin M."/>
            <person name="Huang H."/>
            <person name="Deng H."/>
            <person name="Wang Z.W."/>
            <person name="Zhu S.L."/>
            <person name="Zhao X."/>
            <person name="Deng C."/>
            <person name="Niu S.C."/>
            <person name="Huang J."/>
            <person name="Wang M."/>
            <person name="Liu G.H."/>
            <person name="Yang H.J."/>
            <person name="Xiao X.J."/>
            <person name="Hsiao Y.Y."/>
            <person name="Wu W.L."/>
            <person name="Chen Y.Y."/>
            <person name="Mitsuda N."/>
            <person name="Ohme-Takagi M."/>
            <person name="Luo Y.B."/>
            <person name="Van de Peer Y."/>
            <person name="Liu Z.J."/>
        </authorList>
    </citation>
    <scope>NUCLEOTIDE SEQUENCE [LARGE SCALE GENOMIC DNA]</scope>
    <source>
        <tissue evidence="3">The whole plant</tissue>
    </source>
</reference>
<proteinExistence type="predicted"/>
<feature type="region of interest" description="Disordered" evidence="1">
    <location>
        <begin position="414"/>
        <end position="477"/>
    </location>
</feature>
<feature type="domain" description="DUF3741" evidence="2">
    <location>
        <begin position="338"/>
        <end position="362"/>
    </location>
</feature>
<dbReference type="InterPro" id="IPR032795">
    <property type="entry name" value="DUF3741-assoc"/>
</dbReference>
<feature type="region of interest" description="Disordered" evidence="1">
    <location>
        <begin position="633"/>
        <end position="663"/>
    </location>
</feature>
<organism evidence="3 4">
    <name type="scientific">Dendrobium catenatum</name>
    <dbReference type="NCBI Taxonomy" id="906689"/>
    <lineage>
        <taxon>Eukaryota</taxon>
        <taxon>Viridiplantae</taxon>
        <taxon>Streptophyta</taxon>
        <taxon>Embryophyta</taxon>
        <taxon>Tracheophyta</taxon>
        <taxon>Spermatophyta</taxon>
        <taxon>Magnoliopsida</taxon>
        <taxon>Liliopsida</taxon>
        <taxon>Asparagales</taxon>
        <taxon>Orchidaceae</taxon>
        <taxon>Epidendroideae</taxon>
        <taxon>Malaxideae</taxon>
        <taxon>Dendrobiinae</taxon>
        <taxon>Dendrobium</taxon>
    </lineage>
</organism>
<feature type="compositionally biased region" description="Basic and acidic residues" evidence="1">
    <location>
        <begin position="448"/>
        <end position="462"/>
    </location>
</feature>
<sequence>MARRSDFTQKLLDDLRLRKERMGFLPPGQQRSSSSSSGSVTAAGSKNSRWSFQGSGQAAAKNLNSKNVSGMESKTNMLLGRRNNAPAFEGGSQEIVPFGRNSRGSTIDLSMALSMALSNSGKLQNIEILGNPSMGRKIVLHMDGNMAMPQAYQFPFLSPSQIGEVAKGVQNLNMILKACSNGFNFNRDSIEIGRELLRGAMDLEESLKMLITLQDASDYMVGSQRKQQQVKLLKGKEKDEEYLTHQGNQRSRPKFSFIREGRGAEVVDQKKKSASDSDKLRYPGTNSNGNSSRSSIQFISHCRSISGASGSANKSHGSHELVRFVSDADSSISKYNETNLVSKKVRMPNVIAKLMGLEELPAPIEAKSMRSQQLKEMSYELGEFDKDINEKEDSMIANPTKRMLKIDAQAKGMNNFRSSKNHPEDTSPASKDSLKNYVRNNGQMDVNNIDHKSETRVRKEGEPQEEIASTKQQTKGRVEYGNSLTDHINDSRVRRKDLTISREEKKARKQSKIDKIVQIDSSLKIINSDHEQKSNSIVSSEAKQDNIGKKEFIQIKEELVLKQQREAQVTTGVFNRLYNERNSEQVQQLKIHSSQSREGIKENSAEKKYDIKDKLQSSTVNKRVMMSKEIEKHPNETRARTRWSKESANSDKKDIMKKTGSQSKKENLKIIHNGTNMRNKSNYKHHRENNLIENKRLPLKSNTRAEKMAGSSIQATVMRKSMQIQSAQKENILTAREKVTNSRSSVEVTAQNKALDASQAMEQRSSILEELEHRWKERNKKVEGIDNCPNVNLEFNMQQKIEIISSGNLPEDNGKMEITTCDLISSEDAKNDTCSNPFTRDINIQASKDQTIQVEINVKSEKENSVHQIPERYGVTTIEYHSRMMQHNGNNSIAHEDRTIMEVDQQEILTKDEETLKKTLTTNQNFLTVAQALFQIKIPVGMLQAAENTGPDNDAKLIIDCGNELLRRKGKREELNFSRKGSLTPSKRSIDTLIKEVNADFESLKYQNYTVGCDYDLADSLNKMIEKDIQHWHPDINCLWDFGWDSNTFVCLEKKEILTEVEKHVLNGLLNELSRDLLNVSIIIL</sequence>
<accession>A0A2I0WKQ5</accession>
<dbReference type="PANTHER" id="PTHR34282">
    <property type="entry name" value="OS01G0228800 PROTEIN-RELATED"/>
    <property type="match status" value="1"/>
</dbReference>
<feature type="compositionally biased region" description="Basic and acidic residues" evidence="1">
    <location>
        <begin position="234"/>
        <end position="243"/>
    </location>
</feature>
<dbReference type="Proteomes" id="UP000233837">
    <property type="component" value="Unassembled WGS sequence"/>
</dbReference>
<gene>
    <name evidence="3" type="ORF">MA16_Dca015563</name>
</gene>
<dbReference type="Pfam" id="PF14383">
    <property type="entry name" value="VARLMGL"/>
    <property type="match status" value="1"/>
</dbReference>
<protein>
    <recommendedName>
        <fullName evidence="2">DUF3741 domain-containing protein</fullName>
    </recommendedName>
</protein>
<feature type="region of interest" description="Disordered" evidence="1">
    <location>
        <begin position="20"/>
        <end position="70"/>
    </location>
</feature>
<feature type="compositionally biased region" description="Basic and acidic residues" evidence="1">
    <location>
        <begin position="257"/>
        <end position="281"/>
    </location>
</feature>
<evidence type="ECO:0000259" key="2">
    <source>
        <dbReference type="Pfam" id="PF14383"/>
    </source>
</evidence>
<dbReference type="AlphaFoldDB" id="A0A2I0WKQ5"/>
<evidence type="ECO:0000313" key="4">
    <source>
        <dbReference type="Proteomes" id="UP000233837"/>
    </source>
</evidence>
<evidence type="ECO:0000313" key="3">
    <source>
        <dbReference type="EMBL" id="PKU76243.1"/>
    </source>
</evidence>
<keyword evidence="4" id="KW-1185">Reference proteome</keyword>
<feature type="compositionally biased region" description="Polar residues" evidence="1">
    <location>
        <begin position="40"/>
        <end position="70"/>
    </location>
</feature>
<dbReference type="PANTHER" id="PTHR34282:SF1">
    <property type="entry name" value="DUF3741 DOMAIN-CONTAINING PROTEIN"/>
    <property type="match status" value="1"/>
</dbReference>
<dbReference type="EMBL" id="KZ502547">
    <property type="protein sequence ID" value="PKU76243.1"/>
    <property type="molecule type" value="Genomic_DNA"/>
</dbReference>
<evidence type="ECO:0000256" key="1">
    <source>
        <dbReference type="SAM" id="MobiDB-lite"/>
    </source>
</evidence>
<dbReference type="STRING" id="906689.A0A2I0WKQ5"/>
<reference evidence="3 4" key="2">
    <citation type="journal article" date="2017" name="Nature">
        <title>The Apostasia genome and the evolution of orchids.</title>
        <authorList>
            <person name="Zhang G.Q."/>
            <person name="Liu K.W."/>
            <person name="Li Z."/>
            <person name="Lohaus R."/>
            <person name="Hsiao Y.Y."/>
            <person name="Niu S.C."/>
            <person name="Wang J.Y."/>
            <person name="Lin Y.C."/>
            <person name="Xu Q."/>
            <person name="Chen L.J."/>
            <person name="Yoshida K."/>
            <person name="Fujiwara S."/>
            <person name="Wang Z.W."/>
            <person name="Zhang Y.Q."/>
            <person name="Mitsuda N."/>
            <person name="Wang M."/>
            <person name="Liu G.H."/>
            <person name="Pecoraro L."/>
            <person name="Huang H.X."/>
            <person name="Xiao X.J."/>
            <person name="Lin M."/>
            <person name="Wu X.Y."/>
            <person name="Wu W.L."/>
            <person name="Chen Y.Y."/>
            <person name="Chang S.B."/>
            <person name="Sakamoto S."/>
            <person name="Ohme-Takagi M."/>
            <person name="Yagi M."/>
            <person name="Zeng S.J."/>
            <person name="Shen C.Y."/>
            <person name="Yeh C.M."/>
            <person name="Luo Y.B."/>
            <person name="Tsai W.C."/>
            <person name="Van de Peer Y."/>
            <person name="Liu Z.J."/>
        </authorList>
    </citation>
    <scope>NUCLEOTIDE SEQUENCE [LARGE SCALE GENOMIC DNA]</scope>
    <source>
        <tissue evidence="3">The whole plant</tissue>
    </source>
</reference>
<feature type="region of interest" description="Disordered" evidence="1">
    <location>
        <begin position="234"/>
        <end position="294"/>
    </location>
</feature>